<sequence length="391" mass="43221">MSEKITCQICGEQVHVIQIHLKEKHPEVSVKDYREQYPDAPLVSEFAATKLRAAQEAKNKTAEESAPASVVTAASVVTGGFRSERRPMHEVFGLGKVKAAMNGKGDPVIITTIAAFEGFEDFVPDADSNYVFNIDLLKRCLLGLELSIPTYLWGHAGTGKSTMWEQVHARTKRPMLRVQHTINTEEAHIVGQILAKEGSTYFEPGPLSVAMRYGLTYLADEYDRALPGVLSVYQPVLEGKPLVIKEAPPEWRIVRPHPNFRFVATGNSNGAGDETGLYQSTILGDASNFERFGIVEEVRYMPKSQESLILQGQAEIAKEDAEKLVDFAAEVRKAYEGQRVSNTISPRALINAARLAIRLGSFRDGIQLAFTNRLTRVDQAVVDGFAQRVFG</sequence>
<comment type="similarity">
    <text evidence="1">Belongs to the CbbQ/NirQ/NorQ/GpvN family.</text>
</comment>
<evidence type="ECO:0000313" key="6">
    <source>
        <dbReference type="EMBL" id="CCG43326.1"/>
    </source>
</evidence>
<feature type="domain" description="CbbQ/NirQ/NorQ C-terminal" evidence="5">
    <location>
        <begin position="306"/>
        <end position="382"/>
    </location>
</feature>
<accession>H8FY88</accession>
<dbReference type="Pfam" id="PF07728">
    <property type="entry name" value="AAA_5"/>
    <property type="match status" value="1"/>
</dbReference>
<dbReference type="InterPro" id="IPR050764">
    <property type="entry name" value="CbbQ/NirQ/NorQ/GpvN"/>
</dbReference>
<dbReference type="GO" id="GO:0005524">
    <property type="term" value="F:ATP binding"/>
    <property type="evidence" value="ECO:0007669"/>
    <property type="project" value="UniProtKB-KW"/>
</dbReference>
<feature type="domain" description="ATPase dynein-related AAA" evidence="4">
    <location>
        <begin position="152"/>
        <end position="274"/>
    </location>
</feature>
<dbReference type="InterPro" id="IPR027417">
    <property type="entry name" value="P-loop_NTPase"/>
</dbReference>
<dbReference type="EMBL" id="CAHP01000060">
    <property type="protein sequence ID" value="CCG43326.1"/>
    <property type="molecule type" value="Genomic_DNA"/>
</dbReference>
<dbReference type="STRING" id="1150626.PHAMO_80117"/>
<dbReference type="OrthoDB" id="9808317at2"/>
<evidence type="ECO:0000313" key="7">
    <source>
        <dbReference type="Proteomes" id="UP000004169"/>
    </source>
</evidence>
<dbReference type="PANTHER" id="PTHR42759:SF1">
    <property type="entry name" value="MAGNESIUM-CHELATASE SUBUNIT CHLD"/>
    <property type="match status" value="1"/>
</dbReference>
<dbReference type="Proteomes" id="UP000004169">
    <property type="component" value="Unassembled WGS sequence"/>
</dbReference>
<reference evidence="6 7" key="1">
    <citation type="journal article" date="2012" name="J. Bacteriol.">
        <title>Draft Genome Sequence of the Purple Photosynthetic Bacterium Phaeospirillum molischianum DSM120, a Particularly Versatile Bacterium.</title>
        <authorList>
            <person name="Duquesne K."/>
            <person name="Prima V."/>
            <person name="Ji B."/>
            <person name="Rouy Z."/>
            <person name="Medigue C."/>
            <person name="Talla E."/>
            <person name="Sturgis J.N."/>
        </authorList>
    </citation>
    <scope>NUCLEOTIDE SEQUENCE [LARGE SCALE GENOMIC DNA]</scope>
    <source>
        <strain evidence="7">DSM120</strain>
    </source>
</reference>
<proteinExistence type="inferred from homology"/>
<dbReference type="RefSeq" id="WP_002731410.1">
    <property type="nucleotide sequence ID" value="NZ_CAHP01000060.1"/>
</dbReference>
<dbReference type="InterPro" id="IPR011704">
    <property type="entry name" value="ATPase_dyneun-rel_AAA"/>
</dbReference>
<dbReference type="PANTHER" id="PTHR42759">
    <property type="entry name" value="MOXR FAMILY PROTEIN"/>
    <property type="match status" value="1"/>
</dbReference>
<evidence type="ECO:0000256" key="2">
    <source>
        <dbReference type="ARBA" id="ARBA00022741"/>
    </source>
</evidence>
<keyword evidence="2" id="KW-0547">Nucleotide-binding</keyword>
<evidence type="ECO:0000259" key="4">
    <source>
        <dbReference type="Pfam" id="PF07728"/>
    </source>
</evidence>
<protein>
    <submittedName>
        <fullName evidence="6">Putative porphyrin biosynthetic protein</fullName>
    </submittedName>
</protein>
<evidence type="ECO:0000256" key="1">
    <source>
        <dbReference type="ARBA" id="ARBA00009417"/>
    </source>
</evidence>
<dbReference type="Pfam" id="PF08406">
    <property type="entry name" value="CbbQ_C"/>
    <property type="match status" value="1"/>
</dbReference>
<organism evidence="6 7">
    <name type="scientific">Magnetospirillum molischianum DSM 120</name>
    <dbReference type="NCBI Taxonomy" id="1150626"/>
    <lineage>
        <taxon>Bacteria</taxon>
        <taxon>Pseudomonadati</taxon>
        <taxon>Pseudomonadota</taxon>
        <taxon>Alphaproteobacteria</taxon>
        <taxon>Rhodospirillales</taxon>
        <taxon>Rhodospirillaceae</taxon>
        <taxon>Magnetospirillum</taxon>
    </lineage>
</organism>
<dbReference type="eggNOG" id="COG0714">
    <property type="taxonomic scope" value="Bacteria"/>
</dbReference>
<dbReference type="InterPro" id="IPR013615">
    <property type="entry name" value="CbbQ_C"/>
</dbReference>
<dbReference type="GO" id="GO:0016887">
    <property type="term" value="F:ATP hydrolysis activity"/>
    <property type="evidence" value="ECO:0007669"/>
    <property type="project" value="InterPro"/>
</dbReference>
<gene>
    <name evidence="6" type="ORF">PHAMO_80117</name>
</gene>
<comment type="caution">
    <text evidence="6">The sequence shown here is derived from an EMBL/GenBank/DDBJ whole genome shotgun (WGS) entry which is preliminary data.</text>
</comment>
<dbReference type="AlphaFoldDB" id="H8FY88"/>
<keyword evidence="3" id="KW-0067">ATP-binding</keyword>
<keyword evidence="7" id="KW-1185">Reference proteome</keyword>
<dbReference type="Gene3D" id="3.40.50.300">
    <property type="entry name" value="P-loop containing nucleotide triphosphate hydrolases"/>
    <property type="match status" value="1"/>
</dbReference>
<dbReference type="SUPFAM" id="SSF52540">
    <property type="entry name" value="P-loop containing nucleoside triphosphate hydrolases"/>
    <property type="match status" value="1"/>
</dbReference>
<name>H8FY88_MAGML</name>
<evidence type="ECO:0000259" key="5">
    <source>
        <dbReference type="Pfam" id="PF08406"/>
    </source>
</evidence>
<evidence type="ECO:0000256" key="3">
    <source>
        <dbReference type="ARBA" id="ARBA00022840"/>
    </source>
</evidence>